<dbReference type="AlphaFoldDB" id="A0A0F3IQM1"/>
<dbReference type="Gene3D" id="1.20.120.160">
    <property type="entry name" value="HPT domain"/>
    <property type="match status" value="1"/>
</dbReference>
<keyword evidence="2" id="KW-0597">Phosphoprotein</keyword>
<dbReference type="InterPro" id="IPR008207">
    <property type="entry name" value="Sig_transdc_His_kin_Hpt_dom"/>
</dbReference>
<dbReference type="OrthoDB" id="9980702at2"/>
<protein>
    <recommendedName>
        <fullName evidence="3">HPt domain-containing protein</fullName>
    </recommendedName>
</protein>
<feature type="domain" description="HPt" evidence="3">
    <location>
        <begin position="78"/>
        <end position="180"/>
    </location>
</feature>
<dbReference type="Pfam" id="PF01627">
    <property type="entry name" value="Hpt"/>
    <property type="match status" value="1"/>
</dbReference>
<dbReference type="SUPFAM" id="SSF47226">
    <property type="entry name" value="Histidine-containing phosphotransfer domain, HPT domain"/>
    <property type="match status" value="1"/>
</dbReference>
<proteinExistence type="predicted"/>
<dbReference type="EMBL" id="LAJY01000413">
    <property type="protein sequence ID" value="KJV08907.1"/>
    <property type="molecule type" value="Genomic_DNA"/>
</dbReference>
<comment type="caution">
    <text evidence="4">The sequence shown here is derived from an EMBL/GenBank/DDBJ whole genome shotgun (WGS) entry which is preliminary data.</text>
</comment>
<keyword evidence="5" id="KW-1185">Reference proteome</keyword>
<feature type="modified residue" description="Phosphohistidine" evidence="2">
    <location>
        <position position="117"/>
    </location>
</feature>
<evidence type="ECO:0000256" key="2">
    <source>
        <dbReference type="PROSITE-ProRule" id="PRU00110"/>
    </source>
</evidence>
<evidence type="ECO:0000313" key="5">
    <source>
        <dbReference type="Proteomes" id="UP000033774"/>
    </source>
</evidence>
<gene>
    <name evidence="4" type="ORF">VZ95_14750</name>
</gene>
<dbReference type="GO" id="GO:0004672">
    <property type="term" value="F:protein kinase activity"/>
    <property type="evidence" value="ECO:0007669"/>
    <property type="project" value="UniProtKB-ARBA"/>
</dbReference>
<dbReference type="GO" id="GO:0000160">
    <property type="term" value="P:phosphorelay signal transduction system"/>
    <property type="evidence" value="ECO:0007669"/>
    <property type="project" value="UniProtKB-KW"/>
</dbReference>
<evidence type="ECO:0000313" key="4">
    <source>
        <dbReference type="EMBL" id="KJV08907.1"/>
    </source>
</evidence>
<dbReference type="RefSeq" id="WP_045776535.1">
    <property type="nucleotide sequence ID" value="NZ_LAJY01000413.1"/>
</dbReference>
<evidence type="ECO:0000259" key="3">
    <source>
        <dbReference type="PROSITE" id="PS50894"/>
    </source>
</evidence>
<accession>A0A0F3IQM1</accession>
<dbReference type="Proteomes" id="UP000033774">
    <property type="component" value="Unassembled WGS sequence"/>
</dbReference>
<keyword evidence="1" id="KW-0902">Two-component regulatory system</keyword>
<reference evidence="4 5" key="1">
    <citation type="submission" date="2015-03" db="EMBL/GenBank/DDBJ databases">
        <title>Draft genome sequence of Elstera litoralis.</title>
        <authorList>
            <person name="Rahalkar M.C."/>
            <person name="Dhakephalkar P.K."/>
            <person name="Pore S.D."/>
            <person name="Arora P."/>
            <person name="Kapse N.G."/>
            <person name="Pandit P.S."/>
        </authorList>
    </citation>
    <scope>NUCLEOTIDE SEQUENCE [LARGE SCALE GENOMIC DNA]</scope>
    <source>
        <strain evidence="4 5">Dia-1</strain>
    </source>
</reference>
<dbReference type="InterPro" id="IPR036641">
    <property type="entry name" value="HPT_dom_sf"/>
</dbReference>
<name>A0A0F3IQM1_9PROT</name>
<organism evidence="4 5">
    <name type="scientific">Elstera litoralis</name>
    <dbReference type="NCBI Taxonomy" id="552518"/>
    <lineage>
        <taxon>Bacteria</taxon>
        <taxon>Pseudomonadati</taxon>
        <taxon>Pseudomonadota</taxon>
        <taxon>Alphaproteobacteria</taxon>
        <taxon>Rhodospirillales</taxon>
        <taxon>Rhodospirillaceae</taxon>
        <taxon>Elstera</taxon>
    </lineage>
</organism>
<dbReference type="PROSITE" id="PS50894">
    <property type="entry name" value="HPT"/>
    <property type="match status" value="1"/>
</dbReference>
<evidence type="ECO:0000256" key="1">
    <source>
        <dbReference type="ARBA" id="ARBA00023012"/>
    </source>
</evidence>
<sequence length="180" mass="19119">MLQSPHPAVLPERLPETLKAAVGLVELLLTTDLTLEQKHYTLALARLLTCDAETRAPAPEGIAYIDREVLAELHHYLPARGCAAILAQFHGTADQLLTDAAEALAAEAPEALARTAHSLIGTMGAVGMTLMVQEARAITLALRQNDWACAAARTAALPALYEASTAALKTVIETFSDKSL</sequence>